<keyword evidence="5" id="KW-0539">Nucleus</keyword>
<proteinExistence type="predicted"/>
<dbReference type="InterPro" id="IPR006551">
    <property type="entry name" value="Polynucleotide_phosphatase"/>
</dbReference>
<evidence type="ECO:0000256" key="4">
    <source>
        <dbReference type="ARBA" id="ARBA00023204"/>
    </source>
</evidence>
<organism evidence="7 8">
    <name type="scientific">Ignelater luminosus</name>
    <name type="common">Cucubano</name>
    <name type="synonym">Pyrophorus luminosus</name>
    <dbReference type="NCBI Taxonomy" id="2038154"/>
    <lineage>
        <taxon>Eukaryota</taxon>
        <taxon>Metazoa</taxon>
        <taxon>Ecdysozoa</taxon>
        <taxon>Arthropoda</taxon>
        <taxon>Hexapoda</taxon>
        <taxon>Insecta</taxon>
        <taxon>Pterygota</taxon>
        <taxon>Neoptera</taxon>
        <taxon>Endopterygota</taxon>
        <taxon>Coleoptera</taxon>
        <taxon>Polyphaga</taxon>
        <taxon>Elateriformia</taxon>
        <taxon>Elateroidea</taxon>
        <taxon>Elateridae</taxon>
        <taxon>Agrypninae</taxon>
        <taxon>Pyrophorini</taxon>
        <taxon>Ignelater</taxon>
    </lineage>
</organism>
<keyword evidence="4" id="KW-0234">DNA repair</keyword>
<comment type="caution">
    <text evidence="7">The sequence shown here is derived from an EMBL/GenBank/DDBJ whole genome shotgun (WGS) entry which is preliminary data.</text>
</comment>
<dbReference type="OrthoDB" id="19045at2759"/>
<dbReference type="GO" id="GO:0006281">
    <property type="term" value="P:DNA repair"/>
    <property type="evidence" value="ECO:0007669"/>
    <property type="project" value="UniProtKB-KW"/>
</dbReference>
<dbReference type="NCBIfam" id="TIGR01664">
    <property type="entry name" value="DNA-3'-Pase"/>
    <property type="match status" value="1"/>
</dbReference>
<keyword evidence="8" id="KW-1185">Reference proteome</keyword>
<keyword evidence="2" id="KW-0227">DNA damage</keyword>
<dbReference type="Gene3D" id="3.40.50.1000">
    <property type="entry name" value="HAD superfamily/HAD-like"/>
    <property type="match status" value="1"/>
</dbReference>
<evidence type="ECO:0000256" key="5">
    <source>
        <dbReference type="ARBA" id="ARBA00023242"/>
    </source>
</evidence>
<evidence type="ECO:0000313" key="7">
    <source>
        <dbReference type="EMBL" id="KAF2878879.1"/>
    </source>
</evidence>
<dbReference type="PANTHER" id="PTHR12083">
    <property type="entry name" value="BIFUNCTIONAL POLYNUCLEOTIDE PHOSPHATASE/KINASE"/>
    <property type="match status" value="1"/>
</dbReference>
<keyword evidence="3" id="KW-0378">Hydrolase</keyword>
<dbReference type="GO" id="GO:0046403">
    <property type="term" value="F:polynucleotide 3'-phosphatase activity"/>
    <property type="evidence" value="ECO:0007669"/>
    <property type="project" value="TreeGrafter"/>
</dbReference>
<evidence type="ECO:0000313" key="8">
    <source>
        <dbReference type="Proteomes" id="UP000801492"/>
    </source>
</evidence>
<dbReference type="EMBL" id="VTPC01091264">
    <property type="protein sequence ID" value="KAF2878879.1"/>
    <property type="molecule type" value="Genomic_DNA"/>
</dbReference>
<evidence type="ECO:0000259" key="6">
    <source>
        <dbReference type="Pfam" id="PF17913"/>
    </source>
</evidence>
<feature type="non-terminal residue" evidence="7">
    <location>
        <position position="280"/>
    </location>
</feature>
<dbReference type="InterPro" id="IPR006549">
    <property type="entry name" value="HAD-SF_hydro_IIIA"/>
</dbReference>
<evidence type="ECO:0000256" key="2">
    <source>
        <dbReference type="ARBA" id="ARBA00022763"/>
    </source>
</evidence>
<feature type="domain" description="PNK FHA" evidence="6">
    <location>
        <begin position="2"/>
        <end position="42"/>
    </location>
</feature>
<evidence type="ECO:0000256" key="3">
    <source>
        <dbReference type="ARBA" id="ARBA00022801"/>
    </source>
</evidence>
<accession>A0A8K0FYB2</accession>
<reference evidence="7" key="1">
    <citation type="submission" date="2019-08" db="EMBL/GenBank/DDBJ databases">
        <title>The genome of the North American firefly Photinus pyralis.</title>
        <authorList>
            <consortium name="Photinus pyralis genome working group"/>
            <person name="Fallon T.R."/>
            <person name="Sander Lower S.E."/>
            <person name="Weng J.-K."/>
        </authorList>
    </citation>
    <scope>NUCLEOTIDE SEQUENCE</scope>
    <source>
        <strain evidence="7">TRF0915ILg1</strain>
        <tissue evidence="7">Whole body</tissue>
    </source>
</reference>
<name>A0A8K0FYB2_IGNLU</name>
<dbReference type="InterPro" id="IPR008984">
    <property type="entry name" value="SMAD_FHA_dom_sf"/>
</dbReference>
<dbReference type="AlphaFoldDB" id="A0A8K0FYB2"/>
<dbReference type="SUPFAM" id="SSF56784">
    <property type="entry name" value="HAD-like"/>
    <property type="match status" value="1"/>
</dbReference>
<dbReference type="InterPro" id="IPR013954">
    <property type="entry name" value="PNK3P"/>
</dbReference>
<sequence length="280" mass="31397">MITDTELSRKQVAATADYDKYVVTVEALGLNYSGCNGYVLRKGGIYDLKHGDRLELRLGCHEFDVLFHPPPDCDKNGDEIVEPETKRAKLNYPLFNLSDKAKESSKVNDASADNASEFASANELSGLWENIDNGDMLIYSFMNVKPAARIAAFDLDGTLIKTKSGLRFAKNSEDWVLNFSEVSQKISDLFKKKYKIVVFTNQGGVKSDQNKIKELKIRIESVLKKIKVPMQVFAATGKSIYRKPAPGMWNSLVNERNDGMEIDITKSFYVGDAAGREKNW</sequence>
<dbReference type="Pfam" id="PF17913">
    <property type="entry name" value="FHA_2"/>
    <property type="match status" value="1"/>
</dbReference>
<dbReference type="Pfam" id="PF08645">
    <property type="entry name" value="PNK3P"/>
    <property type="match status" value="1"/>
</dbReference>
<dbReference type="Proteomes" id="UP000801492">
    <property type="component" value="Unassembled WGS sequence"/>
</dbReference>
<comment type="subcellular location">
    <subcellularLocation>
        <location evidence="1">Nucleus</location>
    </subcellularLocation>
</comment>
<dbReference type="PANTHER" id="PTHR12083:SF9">
    <property type="entry name" value="BIFUNCTIONAL POLYNUCLEOTIDE PHOSPHATASE_KINASE"/>
    <property type="match status" value="1"/>
</dbReference>
<dbReference type="SUPFAM" id="SSF49879">
    <property type="entry name" value="SMAD/FHA domain"/>
    <property type="match status" value="1"/>
</dbReference>
<dbReference type="NCBIfam" id="TIGR01662">
    <property type="entry name" value="HAD-SF-IIIA"/>
    <property type="match status" value="1"/>
</dbReference>
<dbReference type="GO" id="GO:0046404">
    <property type="term" value="F:ATP-dependent polydeoxyribonucleotide 5'-hydroxyl-kinase activity"/>
    <property type="evidence" value="ECO:0007669"/>
    <property type="project" value="TreeGrafter"/>
</dbReference>
<dbReference type="GO" id="GO:0005634">
    <property type="term" value="C:nucleus"/>
    <property type="evidence" value="ECO:0007669"/>
    <property type="project" value="UniProtKB-SubCell"/>
</dbReference>
<dbReference type="InterPro" id="IPR036412">
    <property type="entry name" value="HAD-like_sf"/>
</dbReference>
<dbReference type="GO" id="GO:0003690">
    <property type="term" value="F:double-stranded DNA binding"/>
    <property type="evidence" value="ECO:0007669"/>
    <property type="project" value="TreeGrafter"/>
</dbReference>
<dbReference type="Gene3D" id="2.60.200.20">
    <property type="match status" value="1"/>
</dbReference>
<dbReference type="InterPro" id="IPR023214">
    <property type="entry name" value="HAD_sf"/>
</dbReference>
<evidence type="ECO:0000256" key="1">
    <source>
        <dbReference type="ARBA" id="ARBA00004123"/>
    </source>
</evidence>
<protein>
    <recommendedName>
        <fullName evidence="6">PNK FHA domain-containing protein</fullName>
    </recommendedName>
</protein>
<dbReference type="InterPro" id="IPR041388">
    <property type="entry name" value="FHA_2"/>
</dbReference>
<gene>
    <name evidence="7" type="ORF">ILUMI_27299</name>
</gene>